<sequence length="111" mass="11790">MRVITGGVPHIPADCCNIVVPASHPEADAGFIIMEQVGYPGMSGGNTIWVVRVLLAMSMRPMQEPVTELTLEALAGLLRVRAECQGGKVEAVTFRDVPTLAAHLDAVLDVP</sequence>
<dbReference type="Proteomes" id="UP000305709">
    <property type="component" value="Unassembled WGS sequence"/>
</dbReference>
<dbReference type="Pfam" id="PF05544">
    <property type="entry name" value="Pro_racemase"/>
    <property type="match status" value="1"/>
</dbReference>
<dbReference type="EMBL" id="VDFV01000017">
    <property type="protein sequence ID" value="TNC70908.1"/>
    <property type="molecule type" value="Genomic_DNA"/>
</dbReference>
<organism evidence="2 3">
    <name type="scientific">Rubellimicrobium roseum</name>
    <dbReference type="NCBI Taxonomy" id="687525"/>
    <lineage>
        <taxon>Bacteria</taxon>
        <taxon>Pseudomonadati</taxon>
        <taxon>Pseudomonadota</taxon>
        <taxon>Alphaproteobacteria</taxon>
        <taxon>Rhodobacterales</taxon>
        <taxon>Roseobacteraceae</taxon>
        <taxon>Rubellimicrobium</taxon>
    </lineage>
</organism>
<comment type="similarity">
    <text evidence="1">Belongs to the proline racemase family.</text>
</comment>
<name>A0A5C4NF12_9RHOB</name>
<dbReference type="PANTHER" id="PTHR33442:SF5">
    <property type="entry name" value="BIFUNCTIONAL TRANS-3-HYDROXY-L-PROLINE DEHYDRATASE_2-EPIMERASE"/>
    <property type="match status" value="1"/>
</dbReference>
<dbReference type="SUPFAM" id="SSF54506">
    <property type="entry name" value="Diaminopimelate epimerase-like"/>
    <property type="match status" value="1"/>
</dbReference>
<dbReference type="InterPro" id="IPR008794">
    <property type="entry name" value="Pro_racemase_fam"/>
</dbReference>
<dbReference type="GO" id="GO:0047580">
    <property type="term" value="F:4-hydroxyproline epimerase activity"/>
    <property type="evidence" value="ECO:0007669"/>
    <property type="project" value="TreeGrafter"/>
</dbReference>
<evidence type="ECO:0008006" key="4">
    <source>
        <dbReference type="Google" id="ProtNLM"/>
    </source>
</evidence>
<evidence type="ECO:0000313" key="3">
    <source>
        <dbReference type="Proteomes" id="UP000305709"/>
    </source>
</evidence>
<keyword evidence="3" id="KW-1185">Reference proteome</keyword>
<protein>
    <recommendedName>
        <fullName evidence="4">Diaminopimelate epimerase</fullName>
    </recommendedName>
</protein>
<comment type="caution">
    <text evidence="2">The sequence shown here is derived from an EMBL/GenBank/DDBJ whole genome shotgun (WGS) entry which is preliminary data.</text>
</comment>
<evidence type="ECO:0000256" key="1">
    <source>
        <dbReference type="ARBA" id="ARBA00007529"/>
    </source>
</evidence>
<dbReference type="AlphaFoldDB" id="A0A5C4NF12"/>
<dbReference type="PANTHER" id="PTHR33442">
    <property type="entry name" value="TRANS-3-HYDROXY-L-PROLINE DEHYDRATASE"/>
    <property type="match status" value="1"/>
</dbReference>
<dbReference type="OrthoDB" id="181267at2"/>
<gene>
    <name evidence="2" type="ORF">FHG71_12985</name>
</gene>
<accession>A0A5C4NF12</accession>
<dbReference type="Gene3D" id="3.10.310.10">
    <property type="entry name" value="Diaminopimelate Epimerase, Chain A, domain 1"/>
    <property type="match status" value="2"/>
</dbReference>
<dbReference type="RefSeq" id="WP_139082115.1">
    <property type="nucleotide sequence ID" value="NZ_VDFV01000017.1"/>
</dbReference>
<reference evidence="2 3" key="1">
    <citation type="submission" date="2019-06" db="EMBL/GenBank/DDBJ databases">
        <authorList>
            <person name="Jiang L."/>
        </authorList>
    </citation>
    <scope>NUCLEOTIDE SEQUENCE [LARGE SCALE GENOMIC DNA]</scope>
    <source>
        <strain evidence="2 3">YIM 48858</strain>
    </source>
</reference>
<evidence type="ECO:0000313" key="2">
    <source>
        <dbReference type="EMBL" id="TNC70908.1"/>
    </source>
</evidence>
<proteinExistence type="inferred from homology"/>